<dbReference type="InterPro" id="IPR040676">
    <property type="entry name" value="DUF5641"/>
</dbReference>
<dbReference type="InParanoid" id="T1I546"/>
<dbReference type="Proteomes" id="UP000015103">
    <property type="component" value="Unassembled WGS sequence"/>
</dbReference>
<evidence type="ECO:0000313" key="2">
    <source>
        <dbReference type="Proteomes" id="UP000015103"/>
    </source>
</evidence>
<name>T1I546_RHOPR</name>
<dbReference type="EMBL" id="ACPB03006944">
    <property type="status" value="NOT_ANNOTATED_CDS"/>
    <property type="molecule type" value="Genomic_DNA"/>
</dbReference>
<dbReference type="PANTHER" id="PTHR47331">
    <property type="entry name" value="PHD-TYPE DOMAIN-CONTAINING PROTEIN"/>
    <property type="match status" value="1"/>
</dbReference>
<dbReference type="eggNOG" id="KOG0017">
    <property type="taxonomic scope" value="Eukaryota"/>
</dbReference>
<dbReference type="AlphaFoldDB" id="T1I546"/>
<accession>T1I546</accession>
<dbReference type="VEuPathDB" id="VectorBase:RPRC011415"/>
<evidence type="ECO:0000313" key="1">
    <source>
        <dbReference type="EnsemblMetazoa" id="RPRC011415-PA"/>
    </source>
</evidence>
<dbReference type="STRING" id="13249.T1I546"/>
<dbReference type="EnsemblMetazoa" id="RPRC011415-RA">
    <property type="protein sequence ID" value="RPRC011415-PA"/>
    <property type="gene ID" value="RPRC011415"/>
</dbReference>
<protein>
    <submittedName>
        <fullName evidence="1">DUF5641 domain-containing protein</fullName>
    </submittedName>
</protein>
<reference evidence="1" key="1">
    <citation type="submission" date="2015-05" db="UniProtKB">
        <authorList>
            <consortium name="EnsemblMetazoa"/>
        </authorList>
    </citation>
    <scope>IDENTIFICATION</scope>
</reference>
<proteinExistence type="predicted"/>
<dbReference type="Pfam" id="PF18701">
    <property type="entry name" value="DUF5641"/>
    <property type="match status" value="1"/>
</dbReference>
<dbReference type="OMA" id="GRIVETH"/>
<sequence length="124" mass="14110">IGAPLVTIPKEDVTEISLNRLPRWRLLSRCIQDIWKRWRLDYLNSLQQRTKWKKCLKNITPGALVLLKDKNVPPGNWPAGRIVKIHPGNDGVVRVVSVKTAKGEYKRSVVNLAPLLPLDDSNQL</sequence>
<dbReference type="HOGENOM" id="CLU_000526_4_1_1"/>
<keyword evidence="2" id="KW-1185">Reference proteome</keyword>
<organism evidence="1 2">
    <name type="scientific">Rhodnius prolixus</name>
    <name type="common">Triatomid bug</name>
    <dbReference type="NCBI Taxonomy" id="13249"/>
    <lineage>
        <taxon>Eukaryota</taxon>
        <taxon>Metazoa</taxon>
        <taxon>Ecdysozoa</taxon>
        <taxon>Arthropoda</taxon>
        <taxon>Hexapoda</taxon>
        <taxon>Insecta</taxon>
        <taxon>Pterygota</taxon>
        <taxon>Neoptera</taxon>
        <taxon>Paraneoptera</taxon>
        <taxon>Hemiptera</taxon>
        <taxon>Heteroptera</taxon>
        <taxon>Panheteroptera</taxon>
        <taxon>Cimicomorpha</taxon>
        <taxon>Reduviidae</taxon>
        <taxon>Triatominae</taxon>
        <taxon>Rhodnius</taxon>
    </lineage>
</organism>